<evidence type="ECO:0000313" key="2">
    <source>
        <dbReference type="EMBL" id="KAG8059540.1"/>
    </source>
</evidence>
<feature type="region of interest" description="Disordered" evidence="1">
    <location>
        <begin position="1"/>
        <end position="30"/>
    </location>
</feature>
<name>A0A8J5RH87_ZIZPA</name>
<protein>
    <submittedName>
        <fullName evidence="2">Uncharacterized protein</fullName>
    </submittedName>
</protein>
<dbReference type="Proteomes" id="UP000729402">
    <property type="component" value="Unassembled WGS sequence"/>
</dbReference>
<sequence length="77" mass="8258">MMPVEEGSRVKMEPDGVVSSSRGSLASCRPELKPEEATADMLDIDFNCSTLIVADDDDNSENKSSASNGTTADTHFF</sequence>
<reference evidence="2" key="1">
    <citation type="journal article" date="2021" name="bioRxiv">
        <title>Whole Genome Assembly and Annotation of Northern Wild Rice, Zizania palustris L., Supports a Whole Genome Duplication in the Zizania Genus.</title>
        <authorList>
            <person name="Haas M."/>
            <person name="Kono T."/>
            <person name="Macchietto M."/>
            <person name="Millas R."/>
            <person name="McGilp L."/>
            <person name="Shao M."/>
            <person name="Duquette J."/>
            <person name="Hirsch C.N."/>
            <person name="Kimball J."/>
        </authorList>
    </citation>
    <scope>NUCLEOTIDE SEQUENCE</scope>
    <source>
        <tissue evidence="2">Fresh leaf tissue</tissue>
    </source>
</reference>
<reference evidence="2" key="2">
    <citation type="submission" date="2021-02" db="EMBL/GenBank/DDBJ databases">
        <authorList>
            <person name="Kimball J.A."/>
            <person name="Haas M.W."/>
            <person name="Macchietto M."/>
            <person name="Kono T."/>
            <person name="Duquette J."/>
            <person name="Shao M."/>
        </authorList>
    </citation>
    <scope>NUCLEOTIDE SEQUENCE</scope>
    <source>
        <tissue evidence="2">Fresh leaf tissue</tissue>
    </source>
</reference>
<evidence type="ECO:0000313" key="3">
    <source>
        <dbReference type="Proteomes" id="UP000729402"/>
    </source>
</evidence>
<keyword evidence="3" id="KW-1185">Reference proteome</keyword>
<organism evidence="2 3">
    <name type="scientific">Zizania palustris</name>
    <name type="common">Northern wild rice</name>
    <dbReference type="NCBI Taxonomy" id="103762"/>
    <lineage>
        <taxon>Eukaryota</taxon>
        <taxon>Viridiplantae</taxon>
        <taxon>Streptophyta</taxon>
        <taxon>Embryophyta</taxon>
        <taxon>Tracheophyta</taxon>
        <taxon>Spermatophyta</taxon>
        <taxon>Magnoliopsida</taxon>
        <taxon>Liliopsida</taxon>
        <taxon>Poales</taxon>
        <taxon>Poaceae</taxon>
        <taxon>BOP clade</taxon>
        <taxon>Oryzoideae</taxon>
        <taxon>Oryzeae</taxon>
        <taxon>Zizaniinae</taxon>
        <taxon>Zizania</taxon>
    </lineage>
</organism>
<gene>
    <name evidence="2" type="ORF">GUJ93_ZPchr0002g24260</name>
</gene>
<feature type="region of interest" description="Disordered" evidence="1">
    <location>
        <begin position="54"/>
        <end position="77"/>
    </location>
</feature>
<dbReference type="OrthoDB" id="153872at2759"/>
<proteinExistence type="predicted"/>
<comment type="caution">
    <text evidence="2">The sequence shown here is derived from an EMBL/GenBank/DDBJ whole genome shotgun (WGS) entry which is preliminary data.</text>
</comment>
<dbReference type="AlphaFoldDB" id="A0A8J5RH87"/>
<feature type="compositionally biased region" description="Polar residues" evidence="1">
    <location>
        <begin position="62"/>
        <end position="77"/>
    </location>
</feature>
<feature type="compositionally biased region" description="Basic and acidic residues" evidence="1">
    <location>
        <begin position="1"/>
        <end position="14"/>
    </location>
</feature>
<evidence type="ECO:0000256" key="1">
    <source>
        <dbReference type="SAM" id="MobiDB-lite"/>
    </source>
</evidence>
<accession>A0A8J5RH87</accession>
<dbReference type="EMBL" id="JAAALK010000287">
    <property type="protein sequence ID" value="KAG8059540.1"/>
    <property type="molecule type" value="Genomic_DNA"/>
</dbReference>